<accession>A0A8S9ZWA6</accession>
<evidence type="ECO:0000313" key="3">
    <source>
        <dbReference type="Proteomes" id="UP000605970"/>
    </source>
</evidence>
<evidence type="ECO:0000313" key="2">
    <source>
        <dbReference type="EMBL" id="KAF7637550.1"/>
    </source>
</evidence>
<keyword evidence="3" id="KW-1185">Reference proteome</keyword>
<dbReference type="AlphaFoldDB" id="A0A8S9ZWA6"/>
<protein>
    <submittedName>
        <fullName evidence="2">Uncharacterized protein</fullName>
    </submittedName>
</protein>
<organism evidence="2 3">
    <name type="scientific">Meloidogyne graminicola</name>
    <dbReference type="NCBI Taxonomy" id="189291"/>
    <lineage>
        <taxon>Eukaryota</taxon>
        <taxon>Metazoa</taxon>
        <taxon>Ecdysozoa</taxon>
        <taxon>Nematoda</taxon>
        <taxon>Chromadorea</taxon>
        <taxon>Rhabditida</taxon>
        <taxon>Tylenchina</taxon>
        <taxon>Tylenchomorpha</taxon>
        <taxon>Tylenchoidea</taxon>
        <taxon>Meloidogynidae</taxon>
        <taxon>Meloidogyninae</taxon>
        <taxon>Meloidogyne</taxon>
    </lineage>
</organism>
<dbReference type="OrthoDB" id="5909723at2759"/>
<dbReference type="Proteomes" id="UP000605970">
    <property type="component" value="Unassembled WGS sequence"/>
</dbReference>
<reference evidence="2" key="1">
    <citation type="journal article" date="2020" name="Ecol. Evol.">
        <title>Genome structure and content of the rice root-knot nematode (Meloidogyne graminicola).</title>
        <authorList>
            <person name="Phan N.T."/>
            <person name="Danchin E.G.J."/>
            <person name="Klopp C."/>
            <person name="Perfus-Barbeoch L."/>
            <person name="Kozlowski D.K."/>
            <person name="Koutsovoulos G.D."/>
            <person name="Lopez-Roques C."/>
            <person name="Bouchez O."/>
            <person name="Zahm M."/>
            <person name="Besnard G."/>
            <person name="Bellafiore S."/>
        </authorList>
    </citation>
    <scope>NUCLEOTIDE SEQUENCE</scope>
    <source>
        <strain evidence="2">VN-18</strain>
    </source>
</reference>
<proteinExistence type="predicted"/>
<gene>
    <name evidence="2" type="ORF">Mgra_00003068</name>
</gene>
<sequence length="272" mass="31988">MKKMSCKSPQINKKNNNNEQEEEKIQNQFYDEELKAIMQNLYIIDARTDRTDAELLKLFSNRILNDLVKICQYKESAICTKIKAINNYIEGVMLKYNKPNIDTSYYLEMKHISQEIRIPFYKTHPICDNLNEIEYEEIVNKMGKFVKHESGGDLFKLRHKQYNNIQQYIKSNIEKGIKLKNKLKMATTISLDGYQYVYSKNFVKNIKNQLTKLACECTIGVNDICSNGYPVNCYSIKSALGIFVIELFAYSVKEDYFDEFIGKWPSTIYFYN</sequence>
<name>A0A8S9ZWA6_9BILA</name>
<dbReference type="EMBL" id="JABEBT010000019">
    <property type="protein sequence ID" value="KAF7637550.1"/>
    <property type="molecule type" value="Genomic_DNA"/>
</dbReference>
<evidence type="ECO:0000256" key="1">
    <source>
        <dbReference type="SAM" id="MobiDB-lite"/>
    </source>
</evidence>
<comment type="caution">
    <text evidence="2">The sequence shown here is derived from an EMBL/GenBank/DDBJ whole genome shotgun (WGS) entry which is preliminary data.</text>
</comment>
<feature type="region of interest" description="Disordered" evidence="1">
    <location>
        <begin position="1"/>
        <end position="23"/>
    </location>
</feature>